<reference evidence="1 2" key="1">
    <citation type="journal article" date="2019" name="Nat. Ecol. Evol.">
        <title>Megaphylogeny resolves global patterns of mushroom evolution.</title>
        <authorList>
            <person name="Varga T."/>
            <person name="Krizsan K."/>
            <person name="Foldi C."/>
            <person name="Dima B."/>
            <person name="Sanchez-Garcia M."/>
            <person name="Sanchez-Ramirez S."/>
            <person name="Szollosi G.J."/>
            <person name="Szarkandi J.G."/>
            <person name="Papp V."/>
            <person name="Albert L."/>
            <person name="Andreopoulos W."/>
            <person name="Angelini C."/>
            <person name="Antonin V."/>
            <person name="Barry K.W."/>
            <person name="Bougher N.L."/>
            <person name="Buchanan P."/>
            <person name="Buyck B."/>
            <person name="Bense V."/>
            <person name="Catcheside P."/>
            <person name="Chovatia M."/>
            <person name="Cooper J."/>
            <person name="Damon W."/>
            <person name="Desjardin D."/>
            <person name="Finy P."/>
            <person name="Geml J."/>
            <person name="Haridas S."/>
            <person name="Hughes K."/>
            <person name="Justo A."/>
            <person name="Karasinski D."/>
            <person name="Kautmanova I."/>
            <person name="Kiss B."/>
            <person name="Kocsube S."/>
            <person name="Kotiranta H."/>
            <person name="LaButti K.M."/>
            <person name="Lechner B.E."/>
            <person name="Liimatainen K."/>
            <person name="Lipzen A."/>
            <person name="Lukacs Z."/>
            <person name="Mihaltcheva S."/>
            <person name="Morgado L.N."/>
            <person name="Niskanen T."/>
            <person name="Noordeloos M.E."/>
            <person name="Ohm R.A."/>
            <person name="Ortiz-Santana B."/>
            <person name="Ovrebo C."/>
            <person name="Racz N."/>
            <person name="Riley R."/>
            <person name="Savchenko A."/>
            <person name="Shiryaev A."/>
            <person name="Soop K."/>
            <person name="Spirin V."/>
            <person name="Szebenyi C."/>
            <person name="Tomsovsky M."/>
            <person name="Tulloss R.E."/>
            <person name="Uehling J."/>
            <person name="Grigoriev I.V."/>
            <person name="Vagvolgyi C."/>
            <person name="Papp T."/>
            <person name="Martin F.M."/>
            <person name="Miettinen O."/>
            <person name="Hibbett D.S."/>
            <person name="Nagy L.G."/>
        </authorList>
    </citation>
    <scope>NUCLEOTIDE SEQUENCE [LARGE SCALE GENOMIC DNA]</scope>
    <source>
        <strain evidence="1 2">NL-1719</strain>
    </source>
</reference>
<gene>
    <name evidence="1" type="ORF">BDN72DRAFT_840127</name>
</gene>
<proteinExistence type="predicted"/>
<keyword evidence="2" id="KW-1185">Reference proteome</keyword>
<organism evidence="1 2">
    <name type="scientific">Pluteus cervinus</name>
    <dbReference type="NCBI Taxonomy" id="181527"/>
    <lineage>
        <taxon>Eukaryota</taxon>
        <taxon>Fungi</taxon>
        <taxon>Dikarya</taxon>
        <taxon>Basidiomycota</taxon>
        <taxon>Agaricomycotina</taxon>
        <taxon>Agaricomycetes</taxon>
        <taxon>Agaricomycetidae</taxon>
        <taxon>Agaricales</taxon>
        <taxon>Pluteineae</taxon>
        <taxon>Pluteaceae</taxon>
        <taxon>Pluteus</taxon>
    </lineage>
</organism>
<sequence length="589" mass="65275">MAMAGDPSAFMRLTVRNLTLRFALLRLICISSFVLTMFSILEVILEEGPMAILMPISLVPFLHHTLAAFGPRFCLPNSVDFVLLLLGIAGWGFVAIGSLVVGVGPDYSQIDIATIAWGWIFVVALTMFGILRTIVIIHLGRKNLLRRLDISKVDWIDDWSNDKVAKASEPRTPAIEKATSVLVGRSIWKERFPGEARWLRVLRGIMATFVLVGIVVYSLFNIILAPVREAGMTPVDVFRTAALPGDLRLSGVPVWNILINTAPTNPDNSKLEYAVSVQSLTGSKSNCIVRSDLQSWVGADPSIDYYEFEVLHGLYVKTFTCPSNLSVFVGQLPNELRMNPDMLSEVLITVNFTKLGILSNPPISILQNSVEVRSSLINDTELAIRSTRPVVLMPGSNLIGIATIQARQKFRIPIISALGVFNSVNTFFTADIIHVFNDPLQADVIQRGPDIGTVRIAYRDFFTDWEVIRDQHNNTVLKGLSDVGGLWSFLGGVFVWFFGSSLLRVLRGTKPVTVVGMAHNFQHDQTMRETCLSRYPNVVSDIQNGDGLLAILYDHLFDLEFLVGKNGERGVPVPVEDAERSDSIELLHR</sequence>
<name>A0ACD3AVC0_9AGAR</name>
<protein>
    <submittedName>
        <fullName evidence="1">Uncharacterized protein</fullName>
    </submittedName>
</protein>
<evidence type="ECO:0000313" key="2">
    <source>
        <dbReference type="Proteomes" id="UP000308600"/>
    </source>
</evidence>
<accession>A0ACD3AVC0</accession>
<dbReference type="EMBL" id="ML208327">
    <property type="protein sequence ID" value="TFK69639.1"/>
    <property type="molecule type" value="Genomic_DNA"/>
</dbReference>
<evidence type="ECO:0000313" key="1">
    <source>
        <dbReference type="EMBL" id="TFK69639.1"/>
    </source>
</evidence>
<dbReference type="Proteomes" id="UP000308600">
    <property type="component" value="Unassembled WGS sequence"/>
</dbReference>